<evidence type="ECO:0000256" key="4">
    <source>
        <dbReference type="ARBA" id="ARBA00022692"/>
    </source>
</evidence>
<gene>
    <name evidence="9" type="ordered locus">Acid_4325</name>
</gene>
<dbReference type="InParanoid" id="Q01YH8"/>
<dbReference type="GO" id="GO:0044718">
    <property type="term" value="P:siderophore transmembrane transport"/>
    <property type="evidence" value="ECO:0007669"/>
    <property type="project" value="TreeGrafter"/>
</dbReference>
<dbReference type="SUPFAM" id="SSF56935">
    <property type="entry name" value="Porins"/>
    <property type="match status" value="1"/>
</dbReference>
<dbReference type="PANTHER" id="PTHR30069">
    <property type="entry name" value="TONB-DEPENDENT OUTER MEMBRANE RECEPTOR"/>
    <property type="match status" value="1"/>
</dbReference>
<evidence type="ECO:0000256" key="2">
    <source>
        <dbReference type="ARBA" id="ARBA00022448"/>
    </source>
</evidence>
<evidence type="ECO:0000256" key="1">
    <source>
        <dbReference type="ARBA" id="ARBA00004571"/>
    </source>
</evidence>
<dbReference type="GO" id="GO:0009279">
    <property type="term" value="C:cell outer membrane"/>
    <property type="evidence" value="ECO:0007669"/>
    <property type="project" value="UniProtKB-SubCell"/>
</dbReference>
<proteinExistence type="predicted"/>
<dbReference type="InterPro" id="IPR057601">
    <property type="entry name" value="Oar-like_b-barrel"/>
</dbReference>
<evidence type="ECO:0000256" key="5">
    <source>
        <dbReference type="ARBA" id="ARBA00023136"/>
    </source>
</evidence>
<feature type="chain" id="PRO_5004162831" description="TonB-dependent transporter Oar-like beta-barrel domain-containing protein" evidence="7">
    <location>
        <begin position="34"/>
        <end position="1119"/>
    </location>
</feature>
<dbReference type="STRING" id="234267.Acid_4325"/>
<protein>
    <recommendedName>
        <fullName evidence="8">TonB-dependent transporter Oar-like beta-barrel domain-containing protein</fullName>
    </recommendedName>
</protein>
<dbReference type="Pfam" id="PF25183">
    <property type="entry name" value="OMP_b-brl_4"/>
    <property type="match status" value="1"/>
</dbReference>
<sequence length="1119" mass="121446" precursor="true">MLYAMIQADRVSKWAALVVAAMVLFAFAPHVMAQSVAVAEVDGHVTDPSGQAVVGAAVKMTEIDKQQVHTVSTDSTGRFALPNLPVGSYRLEVTSSGFKAYIQSGITLQVASNIEIPVTLQIGSVTESVQVTANAAMVETKENSISQVIDQQRIEDLPLNGRNPTQLLTLSGGTSNMTLNGGDLTGSKNMQGSNGSGQFSVAGAQANGVNFLLDGGDNNDAFSNVNMPIPFPDAIQEFNVQTNGLSAQYGLHPGGVVNIVTKSGGNSYHGNLFEYLRNGDLNARPDGVAGLQPVRDSLKRSQFGGTFGGKIIRDKLFFFAGYQGTRQRSDPAQNTAYVPTDAALKGDFSILDGAKSSGGCLATARALKNASGVPYPNNQIPVSTFDAAGLKLASSYIPVSSDPCGKYIFGYLANNPDDQWIGRIDWAVSERHNFYARYYIYDFTAQSLFDGKNALTTGTPGNQDRSQTMTVGDTYTFGGGTKVNSFHATFDRRRDNRASALNLFSPKDLGVNMFINIPNYTQLSVSNYSGSGFNVGCGTCALANFDINTYQVADDFTWIKGRHQFAFGVDGRKDQFNSFNNQQSNGQFTFNGQTSGDGLADLLIGRFSGLTDGNVISDYLRQTVFAAYAQDSFHAARNFTINIGVRWEPANPAYDKYGRGNQFSWPLFLQGWHSSVYPQAPAGLIFTGDKENKYGNALTASHYALFSPRLGLVWDPKGDGRQTIRASFNLMHDTTELFYPERWTTNAPYVSSITLTSGQFSNPFANYTLNGVTGDPFPGNVVFPTQGTYISVPGNIKPQYMMQWNISYQRQLGANWLLQANYLGNATRHIWGSTDINYAVSSIAGASTSNTNNRRLTYLANPTTGQYYANIQQTDDGANGEFHGLFLSAQKRLSHGFTLQSNFNWSHCVSSWDFAGELAGVIYQNPLNRATGERGNCGFDHRLTFTNTLVAISPGVGSGMAKTITRGWQLAPLVSFSTGNPIQITDGGKDISLSGQGLDRPNVIIPDQVYGPKSINSYLNPAAFMCAGSNAACTTFSGQFGNLGRNSVYGPGNITWDMAVSRRFKFNERFSLAFRSDFFNIMNHANWNNPTTNVTSGTFGQITTFGAPRIIQMSMKLFF</sequence>
<feature type="signal peptide" evidence="7">
    <location>
        <begin position="1"/>
        <end position="33"/>
    </location>
</feature>
<evidence type="ECO:0000256" key="3">
    <source>
        <dbReference type="ARBA" id="ARBA00022452"/>
    </source>
</evidence>
<name>Q01YH8_SOLUE</name>
<dbReference type="PANTHER" id="PTHR30069:SF46">
    <property type="entry name" value="OAR PROTEIN"/>
    <property type="match status" value="1"/>
</dbReference>
<reference evidence="9" key="1">
    <citation type="submission" date="2006-10" db="EMBL/GenBank/DDBJ databases">
        <title>Complete sequence of Solibacter usitatus Ellin6076.</title>
        <authorList>
            <consortium name="US DOE Joint Genome Institute"/>
            <person name="Copeland A."/>
            <person name="Lucas S."/>
            <person name="Lapidus A."/>
            <person name="Barry K."/>
            <person name="Detter J.C."/>
            <person name="Glavina del Rio T."/>
            <person name="Hammon N."/>
            <person name="Israni S."/>
            <person name="Dalin E."/>
            <person name="Tice H."/>
            <person name="Pitluck S."/>
            <person name="Thompson L.S."/>
            <person name="Brettin T."/>
            <person name="Bruce D."/>
            <person name="Han C."/>
            <person name="Tapia R."/>
            <person name="Gilna P."/>
            <person name="Schmutz J."/>
            <person name="Larimer F."/>
            <person name="Land M."/>
            <person name="Hauser L."/>
            <person name="Kyrpides N."/>
            <person name="Mikhailova N."/>
            <person name="Janssen P.H."/>
            <person name="Kuske C.R."/>
            <person name="Richardson P."/>
        </authorList>
    </citation>
    <scope>NUCLEOTIDE SEQUENCE</scope>
    <source>
        <strain evidence="9">Ellin6076</strain>
    </source>
</reference>
<feature type="domain" description="TonB-dependent transporter Oar-like beta-barrel" evidence="8">
    <location>
        <begin position="260"/>
        <end position="1112"/>
    </location>
</feature>
<comment type="subcellular location">
    <subcellularLocation>
        <location evidence="1">Cell outer membrane</location>
        <topology evidence="1">Multi-pass membrane protein</topology>
    </subcellularLocation>
</comment>
<evidence type="ECO:0000256" key="6">
    <source>
        <dbReference type="ARBA" id="ARBA00023237"/>
    </source>
</evidence>
<dbReference type="GO" id="GO:0015344">
    <property type="term" value="F:siderophore uptake transmembrane transporter activity"/>
    <property type="evidence" value="ECO:0007669"/>
    <property type="project" value="TreeGrafter"/>
</dbReference>
<keyword evidence="3" id="KW-1134">Transmembrane beta strand</keyword>
<dbReference type="Gene3D" id="2.40.170.20">
    <property type="entry name" value="TonB-dependent receptor, beta-barrel domain"/>
    <property type="match status" value="1"/>
</dbReference>
<keyword evidence="4" id="KW-0812">Transmembrane</keyword>
<dbReference type="HOGENOM" id="CLU_006298_0_0_0"/>
<evidence type="ECO:0000256" key="7">
    <source>
        <dbReference type="SAM" id="SignalP"/>
    </source>
</evidence>
<dbReference type="InterPro" id="IPR036942">
    <property type="entry name" value="Beta-barrel_TonB_sf"/>
</dbReference>
<dbReference type="InterPro" id="IPR037066">
    <property type="entry name" value="Plug_dom_sf"/>
</dbReference>
<dbReference type="eggNOG" id="COG1629">
    <property type="taxonomic scope" value="Bacteria"/>
</dbReference>
<accession>Q01YH8</accession>
<dbReference type="SUPFAM" id="SSF49464">
    <property type="entry name" value="Carboxypeptidase regulatory domain-like"/>
    <property type="match status" value="1"/>
</dbReference>
<dbReference type="Gene3D" id="2.60.40.1120">
    <property type="entry name" value="Carboxypeptidase-like, regulatory domain"/>
    <property type="match status" value="1"/>
</dbReference>
<keyword evidence="5" id="KW-0472">Membrane</keyword>
<keyword evidence="6" id="KW-0998">Cell outer membrane</keyword>
<keyword evidence="2" id="KW-0813">Transport</keyword>
<organism evidence="9">
    <name type="scientific">Solibacter usitatus (strain Ellin6076)</name>
    <dbReference type="NCBI Taxonomy" id="234267"/>
    <lineage>
        <taxon>Bacteria</taxon>
        <taxon>Pseudomonadati</taxon>
        <taxon>Acidobacteriota</taxon>
        <taxon>Terriglobia</taxon>
        <taxon>Bryobacterales</taxon>
        <taxon>Solibacteraceae</taxon>
        <taxon>Candidatus Solibacter</taxon>
    </lineage>
</organism>
<evidence type="ECO:0000259" key="8">
    <source>
        <dbReference type="Pfam" id="PF25183"/>
    </source>
</evidence>
<dbReference type="InterPro" id="IPR008969">
    <property type="entry name" value="CarboxyPept-like_regulatory"/>
</dbReference>
<keyword evidence="7" id="KW-0732">Signal</keyword>
<evidence type="ECO:0000313" key="9">
    <source>
        <dbReference type="EMBL" id="ABJ85287.1"/>
    </source>
</evidence>
<dbReference type="KEGG" id="sus:Acid_4325"/>
<dbReference type="EMBL" id="CP000473">
    <property type="protein sequence ID" value="ABJ85287.1"/>
    <property type="molecule type" value="Genomic_DNA"/>
</dbReference>
<dbReference type="AlphaFoldDB" id="Q01YH8"/>
<dbReference type="Gene3D" id="2.170.130.10">
    <property type="entry name" value="TonB-dependent receptor, plug domain"/>
    <property type="match status" value="1"/>
</dbReference>
<dbReference type="InterPro" id="IPR039426">
    <property type="entry name" value="TonB-dep_rcpt-like"/>
</dbReference>
<dbReference type="Pfam" id="PF13620">
    <property type="entry name" value="CarboxypepD_reg"/>
    <property type="match status" value="1"/>
</dbReference>